<sequence length="178" mass="20355">MATPLAYFLTWTTYGTWLHGTGKGMGSVDAKHNEYGTPFVEPDSGRLQKEQTAMSQPAWLMDPPRRKVVRDAIIGICSEKGWNLRALHVRTNHVHVVVQADREPGRLMSDLKARASRELNRAGLDEPTRKRWTRHGSTLHLFDAKTVEEKIRYTIDGQGTMMEWYKAPPSQEKEPRTK</sequence>
<evidence type="ECO:0000259" key="1">
    <source>
        <dbReference type="SMART" id="SM01321"/>
    </source>
</evidence>
<dbReference type="GO" id="GO:0004803">
    <property type="term" value="F:transposase activity"/>
    <property type="evidence" value="ECO:0007669"/>
    <property type="project" value="InterPro"/>
</dbReference>
<dbReference type="OrthoDB" id="274221at2"/>
<dbReference type="RefSeq" id="WP_148072119.1">
    <property type="nucleotide sequence ID" value="NZ_CP042913.1"/>
</dbReference>
<accession>A0A5B9Q2T4</accession>
<dbReference type="GO" id="GO:0006313">
    <property type="term" value="P:DNA transposition"/>
    <property type="evidence" value="ECO:0007669"/>
    <property type="project" value="InterPro"/>
</dbReference>
<protein>
    <submittedName>
        <fullName evidence="2">Transposase IS200 like protein</fullName>
    </submittedName>
</protein>
<evidence type="ECO:0000313" key="3">
    <source>
        <dbReference type="Proteomes" id="UP000323917"/>
    </source>
</evidence>
<feature type="domain" description="Transposase IS200-like" evidence="1">
    <location>
        <begin position="2"/>
        <end position="158"/>
    </location>
</feature>
<dbReference type="InterPro" id="IPR036515">
    <property type="entry name" value="Transposase_17_sf"/>
</dbReference>
<reference evidence="2 3" key="1">
    <citation type="submission" date="2019-08" db="EMBL/GenBank/DDBJ databases">
        <title>Deep-cultivation of Planctomycetes and their phenomic and genomic characterization uncovers novel biology.</title>
        <authorList>
            <person name="Wiegand S."/>
            <person name="Jogler M."/>
            <person name="Boedeker C."/>
            <person name="Pinto D."/>
            <person name="Vollmers J."/>
            <person name="Rivas-Marin E."/>
            <person name="Kohn T."/>
            <person name="Peeters S.H."/>
            <person name="Heuer A."/>
            <person name="Rast P."/>
            <person name="Oberbeckmann S."/>
            <person name="Bunk B."/>
            <person name="Jeske O."/>
            <person name="Meyerdierks A."/>
            <person name="Storesund J.E."/>
            <person name="Kallscheuer N."/>
            <person name="Luecker S."/>
            <person name="Lage O.M."/>
            <person name="Pohl T."/>
            <person name="Merkel B.J."/>
            <person name="Hornburger P."/>
            <person name="Mueller R.-W."/>
            <person name="Bruemmer F."/>
            <person name="Labrenz M."/>
            <person name="Spormann A.M."/>
            <person name="Op den Camp H."/>
            <person name="Overmann J."/>
            <person name="Amann R."/>
            <person name="Jetten M.S.M."/>
            <person name="Mascher T."/>
            <person name="Medema M.H."/>
            <person name="Devos D.P."/>
            <person name="Kaster A.-K."/>
            <person name="Ovreas L."/>
            <person name="Rohde M."/>
            <person name="Galperin M.Y."/>
            <person name="Jogler C."/>
        </authorList>
    </citation>
    <scope>NUCLEOTIDE SEQUENCE [LARGE SCALE GENOMIC DNA]</scope>
    <source>
        <strain evidence="2 3">Pr1d</strain>
    </source>
</reference>
<proteinExistence type="predicted"/>
<dbReference type="SUPFAM" id="SSF143422">
    <property type="entry name" value="Transposase IS200-like"/>
    <property type="match status" value="1"/>
</dbReference>
<gene>
    <name evidence="2" type="ORF">Pr1d_05980</name>
</gene>
<dbReference type="InterPro" id="IPR002686">
    <property type="entry name" value="Transposase_17"/>
</dbReference>
<keyword evidence="3" id="KW-1185">Reference proteome</keyword>
<evidence type="ECO:0000313" key="2">
    <source>
        <dbReference type="EMBL" id="QEG33337.1"/>
    </source>
</evidence>
<dbReference type="EMBL" id="CP042913">
    <property type="protein sequence ID" value="QEG33337.1"/>
    <property type="molecule type" value="Genomic_DNA"/>
</dbReference>
<dbReference type="KEGG" id="bgok:Pr1d_05980"/>
<dbReference type="SMART" id="SM01321">
    <property type="entry name" value="Y1_Tnp"/>
    <property type="match status" value="1"/>
</dbReference>
<dbReference type="Gene3D" id="3.30.70.1290">
    <property type="entry name" value="Transposase IS200-like"/>
    <property type="match status" value="1"/>
</dbReference>
<dbReference type="GO" id="GO:0003677">
    <property type="term" value="F:DNA binding"/>
    <property type="evidence" value="ECO:0007669"/>
    <property type="project" value="InterPro"/>
</dbReference>
<name>A0A5B9Q2T4_9BACT</name>
<dbReference type="AlphaFoldDB" id="A0A5B9Q2T4"/>
<organism evidence="2 3">
    <name type="scientific">Bythopirellula goksoeyrii</name>
    <dbReference type="NCBI Taxonomy" id="1400387"/>
    <lineage>
        <taxon>Bacteria</taxon>
        <taxon>Pseudomonadati</taxon>
        <taxon>Planctomycetota</taxon>
        <taxon>Planctomycetia</taxon>
        <taxon>Pirellulales</taxon>
        <taxon>Lacipirellulaceae</taxon>
        <taxon>Bythopirellula</taxon>
    </lineage>
</organism>
<dbReference type="Proteomes" id="UP000323917">
    <property type="component" value="Chromosome"/>
</dbReference>
<dbReference type="Pfam" id="PF01797">
    <property type="entry name" value="Y1_Tnp"/>
    <property type="match status" value="1"/>
</dbReference>